<organism evidence="1 2">
    <name type="scientific">Vibrio maritimus</name>
    <dbReference type="NCBI Taxonomy" id="990268"/>
    <lineage>
        <taxon>Bacteria</taxon>
        <taxon>Pseudomonadati</taxon>
        <taxon>Pseudomonadota</taxon>
        <taxon>Gammaproteobacteria</taxon>
        <taxon>Vibrionales</taxon>
        <taxon>Vibrionaceae</taxon>
        <taxon>Vibrio</taxon>
    </lineage>
</organism>
<name>A0A090S356_9VIBR</name>
<sequence length="39" mass="4302">MTHEVIPTFTLPNHIDYQLLERGGHVGFMTGSLSARAFG</sequence>
<reference evidence="1 2" key="1">
    <citation type="submission" date="2014-09" db="EMBL/GenBank/DDBJ databases">
        <title>Vibrio maritimus JCM 19235. (C45) whole genome shotgun sequence.</title>
        <authorList>
            <person name="Sawabe T."/>
            <person name="Meirelles P."/>
            <person name="Nakanishi M."/>
            <person name="Sayaka M."/>
            <person name="Hattori M."/>
            <person name="Ohkuma M."/>
        </authorList>
    </citation>
    <scope>NUCLEOTIDE SEQUENCE [LARGE SCALE GENOMIC DNA]</scope>
    <source>
        <strain evidence="2">JCM19235</strain>
    </source>
</reference>
<dbReference type="AlphaFoldDB" id="A0A090S356"/>
<comment type="caution">
    <text evidence="1">The sequence shown here is derived from an EMBL/GenBank/DDBJ whole genome shotgun (WGS) entry which is preliminary data.</text>
</comment>
<keyword evidence="2" id="KW-1185">Reference proteome</keyword>
<dbReference type="STRING" id="990268.JCM19235_2859"/>
<evidence type="ECO:0000313" key="2">
    <source>
        <dbReference type="Proteomes" id="UP000029228"/>
    </source>
</evidence>
<protein>
    <submittedName>
        <fullName evidence="1">Uncharacterized protein</fullName>
    </submittedName>
</protein>
<evidence type="ECO:0000313" key="1">
    <source>
        <dbReference type="EMBL" id="GAL22165.1"/>
    </source>
</evidence>
<accession>A0A090S356</accession>
<dbReference type="EMBL" id="BBMR01000011">
    <property type="protein sequence ID" value="GAL22165.1"/>
    <property type="molecule type" value="Genomic_DNA"/>
</dbReference>
<gene>
    <name evidence="1" type="ORF">JCM19235_2859</name>
</gene>
<dbReference type="Proteomes" id="UP000029228">
    <property type="component" value="Unassembled WGS sequence"/>
</dbReference>
<proteinExistence type="predicted"/>